<feature type="compositionally biased region" description="Low complexity" evidence="1">
    <location>
        <begin position="105"/>
        <end position="115"/>
    </location>
</feature>
<dbReference type="InterPro" id="IPR018159">
    <property type="entry name" value="Spectrin/alpha-actinin"/>
</dbReference>
<dbReference type="Proteomes" id="UP000076858">
    <property type="component" value="Unassembled WGS sequence"/>
</dbReference>
<dbReference type="EMBL" id="LRGB01000937">
    <property type="protein sequence ID" value="KZS14872.1"/>
    <property type="molecule type" value="Genomic_DNA"/>
</dbReference>
<dbReference type="SMART" id="SM00150">
    <property type="entry name" value="SPEC"/>
    <property type="match status" value="1"/>
</dbReference>
<proteinExistence type="predicted"/>
<reference evidence="2 3" key="1">
    <citation type="submission" date="2016-03" db="EMBL/GenBank/DDBJ databases">
        <title>EvidentialGene: Evidence-directed Construction of Genes on Genomes.</title>
        <authorList>
            <person name="Gilbert D.G."/>
            <person name="Choi J.-H."/>
            <person name="Mockaitis K."/>
            <person name="Colbourne J."/>
            <person name="Pfrender M."/>
        </authorList>
    </citation>
    <scope>NUCLEOTIDE SEQUENCE [LARGE SCALE GENOMIC DNA]</scope>
    <source>
        <strain evidence="2 3">Xinb3</strain>
        <tissue evidence="2">Complete organism</tissue>
    </source>
</reference>
<evidence type="ECO:0000313" key="2">
    <source>
        <dbReference type="EMBL" id="KZS14872.1"/>
    </source>
</evidence>
<accession>A0A162CEL4</accession>
<evidence type="ECO:0000313" key="3">
    <source>
        <dbReference type="Proteomes" id="UP000076858"/>
    </source>
</evidence>
<feature type="region of interest" description="Disordered" evidence="1">
    <location>
        <begin position="95"/>
        <end position="118"/>
    </location>
</feature>
<comment type="caution">
    <text evidence="2">The sequence shown here is derived from an EMBL/GenBank/DDBJ whole genome shotgun (WGS) entry which is preliminary data.</text>
</comment>
<organism evidence="2 3">
    <name type="scientific">Daphnia magna</name>
    <dbReference type="NCBI Taxonomy" id="35525"/>
    <lineage>
        <taxon>Eukaryota</taxon>
        <taxon>Metazoa</taxon>
        <taxon>Ecdysozoa</taxon>
        <taxon>Arthropoda</taxon>
        <taxon>Crustacea</taxon>
        <taxon>Branchiopoda</taxon>
        <taxon>Diplostraca</taxon>
        <taxon>Cladocera</taxon>
        <taxon>Anomopoda</taxon>
        <taxon>Daphniidae</taxon>
        <taxon>Daphnia</taxon>
    </lineage>
</organism>
<dbReference type="CDD" id="cd00176">
    <property type="entry name" value="SPEC"/>
    <property type="match status" value="1"/>
</dbReference>
<dbReference type="Gene3D" id="1.20.58.60">
    <property type="match status" value="2"/>
</dbReference>
<protein>
    <submittedName>
        <fullName evidence="2">Putative Dystrophin</fullName>
    </submittedName>
</protein>
<keyword evidence="3" id="KW-1185">Reference proteome</keyword>
<dbReference type="AlphaFoldDB" id="A0A162CEL4"/>
<gene>
    <name evidence="2" type="ORF">APZ42_019706</name>
</gene>
<name>A0A162CEL4_9CRUS</name>
<dbReference type="SUPFAM" id="SSF46966">
    <property type="entry name" value="Spectrin repeat"/>
    <property type="match status" value="1"/>
</dbReference>
<evidence type="ECO:0000256" key="1">
    <source>
        <dbReference type="SAM" id="MobiDB-lite"/>
    </source>
</evidence>
<dbReference type="STRING" id="35525.A0A162CEL4"/>
<sequence>MGSLCGFVAPASKMAGGKDTVETGWSPRTRRGLLLRKRLAFIQSMGRSDARFVRFVHKLVRLIRTIEKELSVELDGRRDEQAGLAGAGQRLINTLSDDDYRNNGQRQQQQQQQQQANNDDALMLRQRLDDMNRRWHGLRAKTVAIRNRLENNTEHWNALLLSLRELIEWVIRKDTELTGLGPIRGDLSTLVKQQDDFRAFRRQLDDKRPLIEQSILTGRQLVANEAPLSDASDSEVANRDLLPGDSRGYRSAEEAARELTQGIRREGTKLAERWAALRDRTERWNVDLDTTTNVIFPFFKCFLYCLLPLFPPFTTFSSSPFFGVHSKVLGSFSWKKANNGYLLSI</sequence>